<gene>
    <name evidence="2" type="ORF">FPANT_4190</name>
</gene>
<accession>A0A8H5PIQ3</accession>
<comment type="caution">
    <text evidence="2">The sequence shown here is derived from an EMBL/GenBank/DDBJ whole genome shotgun (WGS) entry which is preliminary data.</text>
</comment>
<dbReference type="AlphaFoldDB" id="A0A8H5PIQ3"/>
<protein>
    <submittedName>
        <fullName evidence="2">Uncharacterized protein</fullName>
    </submittedName>
</protein>
<dbReference type="EMBL" id="JAAOAR010000189">
    <property type="protein sequence ID" value="KAF5597036.1"/>
    <property type="molecule type" value="Genomic_DNA"/>
</dbReference>
<feature type="signal peptide" evidence="1">
    <location>
        <begin position="1"/>
        <end position="18"/>
    </location>
</feature>
<sequence>MLFKSSLRWLFMAAAATATPFLEPRDASESFTGEVELFKRGANLEARDLKLAEAHGVNLTEMHKHSVLKRHDGDHVTIWVHSGLKDIEDHKIEKRQRARNDAGGRFKTGGRYSDFCYSHDRKKPKLDKHSPTSGGVEAMRSWARNTKGYWQLTADDRTWLDLVVAGSNGGANAKYRIKIIEVDTWYIGMGTDDVAADADFTRNENFVKIEGKWRSASYGWETCAGRQGTAPNEYPNDSQFWGRWKARVNFEIGPTGKNV</sequence>
<keyword evidence="1" id="KW-0732">Signal</keyword>
<evidence type="ECO:0000313" key="3">
    <source>
        <dbReference type="Proteomes" id="UP000544095"/>
    </source>
</evidence>
<reference evidence="2 3" key="1">
    <citation type="submission" date="2020-05" db="EMBL/GenBank/DDBJ databases">
        <title>Identification and distribution of gene clusters putatively required for synthesis of sphingolipid metabolism inhibitors in phylogenetically diverse species of the filamentous fungus Fusarium.</title>
        <authorList>
            <person name="Kim H.-S."/>
            <person name="Busman M."/>
            <person name="Brown D.W."/>
            <person name="Divon H."/>
            <person name="Uhlig S."/>
            <person name="Proctor R.H."/>
        </authorList>
    </citation>
    <scope>NUCLEOTIDE SEQUENCE [LARGE SCALE GENOMIC DNA]</scope>
    <source>
        <strain evidence="2 3">NRRL 25211</strain>
    </source>
</reference>
<feature type="chain" id="PRO_5034922316" evidence="1">
    <location>
        <begin position="19"/>
        <end position="259"/>
    </location>
</feature>
<organism evidence="2 3">
    <name type="scientific">Fusarium pseudoanthophilum</name>
    <dbReference type="NCBI Taxonomy" id="48495"/>
    <lineage>
        <taxon>Eukaryota</taxon>
        <taxon>Fungi</taxon>
        <taxon>Dikarya</taxon>
        <taxon>Ascomycota</taxon>
        <taxon>Pezizomycotina</taxon>
        <taxon>Sordariomycetes</taxon>
        <taxon>Hypocreomycetidae</taxon>
        <taxon>Hypocreales</taxon>
        <taxon>Nectriaceae</taxon>
        <taxon>Fusarium</taxon>
        <taxon>Fusarium fujikuroi species complex</taxon>
    </lineage>
</organism>
<name>A0A8H5PIQ3_9HYPO</name>
<evidence type="ECO:0000313" key="2">
    <source>
        <dbReference type="EMBL" id="KAF5597036.1"/>
    </source>
</evidence>
<proteinExistence type="predicted"/>
<keyword evidence="3" id="KW-1185">Reference proteome</keyword>
<evidence type="ECO:0000256" key="1">
    <source>
        <dbReference type="SAM" id="SignalP"/>
    </source>
</evidence>
<dbReference type="Proteomes" id="UP000544095">
    <property type="component" value="Unassembled WGS sequence"/>
</dbReference>